<dbReference type="Pfam" id="PF00816">
    <property type="entry name" value="Histone_HNS"/>
    <property type="match status" value="1"/>
</dbReference>
<dbReference type="Gene3D" id="4.10.430.10">
    <property type="entry name" value="Histone-like protein H-NS, C-terminal domain"/>
    <property type="match status" value="1"/>
</dbReference>
<proteinExistence type="inferred from homology"/>
<evidence type="ECO:0000256" key="2">
    <source>
        <dbReference type="ARBA" id="ARBA00010610"/>
    </source>
</evidence>
<dbReference type="PANTHER" id="PTHR38097">
    <property type="match status" value="1"/>
</dbReference>
<comment type="similarity">
    <text evidence="2">Belongs to the histone-like protein H-NS family.</text>
</comment>
<feature type="region of interest" description="Disordered" evidence="6">
    <location>
        <begin position="65"/>
        <end position="110"/>
    </location>
</feature>
<sequence>MPQESFLTEKQEIEKQIQKLQRKMRTLHSRQRRPVINSIVRSMQEYEITPEEIAQAFERRQKRAITASKAPARYRNPQTGDTWTGRGRPPRWITDAEQNGQSREQFLIKD</sequence>
<keyword evidence="5" id="KW-0175">Coiled coil</keyword>
<dbReference type="InterPro" id="IPR037150">
    <property type="entry name" value="H-NS_C_dom_sf"/>
</dbReference>
<evidence type="ECO:0000256" key="1">
    <source>
        <dbReference type="ARBA" id="ARBA00004453"/>
    </source>
</evidence>
<evidence type="ECO:0000256" key="5">
    <source>
        <dbReference type="SAM" id="Coils"/>
    </source>
</evidence>
<comment type="caution">
    <text evidence="8">The sequence shown here is derived from an EMBL/GenBank/DDBJ whole genome shotgun (WGS) entry which is preliminary data.</text>
</comment>
<feature type="coiled-coil region" evidence="5">
    <location>
        <begin position="3"/>
        <end position="30"/>
    </location>
</feature>
<dbReference type="EMBL" id="BAABKD010000002">
    <property type="protein sequence ID" value="GAA5086409.1"/>
    <property type="molecule type" value="Genomic_DNA"/>
</dbReference>
<feature type="domain" description="DNA-binding protein H-NS-like C-terminal" evidence="7">
    <location>
        <begin position="60"/>
        <end position="108"/>
    </location>
</feature>
<evidence type="ECO:0000256" key="4">
    <source>
        <dbReference type="ARBA" id="ARBA00023125"/>
    </source>
</evidence>
<dbReference type="Proteomes" id="UP001500227">
    <property type="component" value="Unassembled WGS sequence"/>
</dbReference>
<accession>A0ABP9LZU2</accession>
<dbReference type="SMART" id="SM00528">
    <property type="entry name" value="HNS"/>
    <property type="match status" value="1"/>
</dbReference>
<comment type="subcellular location">
    <subcellularLocation>
        <location evidence="1">Cytoplasm</location>
        <location evidence="1">Nucleoid</location>
    </subcellularLocation>
</comment>
<dbReference type="PANTHER" id="PTHR38097:SF2">
    <property type="entry name" value="DNA-BINDING PROTEIN STPA"/>
    <property type="match status" value="1"/>
</dbReference>
<evidence type="ECO:0000313" key="8">
    <source>
        <dbReference type="EMBL" id="GAA5086409.1"/>
    </source>
</evidence>
<keyword evidence="9" id="KW-1185">Reference proteome</keyword>
<evidence type="ECO:0000259" key="7">
    <source>
        <dbReference type="SMART" id="SM00528"/>
    </source>
</evidence>
<keyword evidence="4" id="KW-0238">DNA-binding</keyword>
<reference evidence="9" key="1">
    <citation type="journal article" date="2019" name="Int. J. Syst. Evol. Microbiol.">
        <title>The Global Catalogue of Microorganisms (GCM) 10K type strain sequencing project: providing services to taxonomists for standard genome sequencing and annotation.</title>
        <authorList>
            <consortium name="The Broad Institute Genomics Platform"/>
            <consortium name="The Broad Institute Genome Sequencing Center for Infectious Disease"/>
            <person name="Wu L."/>
            <person name="Ma J."/>
        </authorList>
    </citation>
    <scope>NUCLEOTIDE SEQUENCE [LARGE SCALE GENOMIC DNA]</scope>
    <source>
        <strain evidence="9">JCM 18423</strain>
    </source>
</reference>
<protein>
    <submittedName>
        <fullName evidence="8">H-NS histone family protein</fullName>
    </submittedName>
</protein>
<evidence type="ECO:0000256" key="3">
    <source>
        <dbReference type="ARBA" id="ARBA00022490"/>
    </source>
</evidence>
<evidence type="ECO:0000313" key="9">
    <source>
        <dbReference type="Proteomes" id="UP001500227"/>
    </source>
</evidence>
<dbReference type="SUPFAM" id="SSF81273">
    <property type="entry name" value="H-NS histone-like proteins"/>
    <property type="match status" value="1"/>
</dbReference>
<dbReference type="RefSeq" id="WP_345369499.1">
    <property type="nucleotide sequence ID" value="NZ_BAABKD010000002.1"/>
</dbReference>
<dbReference type="InterPro" id="IPR027444">
    <property type="entry name" value="H-NS_C_dom"/>
</dbReference>
<organism evidence="8 9">
    <name type="scientific">Paenalcaligenes hermetiae</name>
    <dbReference type="NCBI Taxonomy" id="1157987"/>
    <lineage>
        <taxon>Bacteria</taxon>
        <taxon>Pseudomonadati</taxon>
        <taxon>Pseudomonadota</taxon>
        <taxon>Betaproteobacteria</taxon>
        <taxon>Burkholderiales</taxon>
        <taxon>Alcaligenaceae</taxon>
        <taxon>Paenalcaligenes</taxon>
    </lineage>
</organism>
<keyword evidence="3" id="KW-0963">Cytoplasm</keyword>
<name>A0ABP9LZU2_9BURK</name>
<gene>
    <name evidence="8" type="ORF">GCM10023337_06040</name>
</gene>
<evidence type="ECO:0000256" key="6">
    <source>
        <dbReference type="SAM" id="MobiDB-lite"/>
    </source>
</evidence>